<name>A0A6J7X674_9CAUD</name>
<reference evidence="1" key="1">
    <citation type="submission" date="2020-05" db="EMBL/GenBank/DDBJ databases">
        <authorList>
            <person name="Chiriac C."/>
            <person name="Salcher M."/>
            <person name="Ghai R."/>
            <person name="Kavagutti S V."/>
        </authorList>
    </citation>
    <scope>NUCLEOTIDE SEQUENCE</scope>
</reference>
<proteinExistence type="predicted"/>
<sequence>MLISLYDSIDETAIAERYMAVFGLNLCTSCPSEVRKAIIQLNKMAKAAEKNKPTKRFKAEYQDLQVSVRHYLITALNLNDELIKVLEDSGLGHYLEPNE</sequence>
<gene>
    <name evidence="1" type="ORF">UFOVP754_48</name>
</gene>
<evidence type="ECO:0000313" key="1">
    <source>
        <dbReference type="EMBL" id="CAB5226126.1"/>
    </source>
</evidence>
<accession>A0A6J7X674</accession>
<dbReference type="EMBL" id="LR798349">
    <property type="protein sequence ID" value="CAB5226126.1"/>
    <property type="molecule type" value="Genomic_DNA"/>
</dbReference>
<organism evidence="1">
    <name type="scientific">uncultured Caudovirales phage</name>
    <dbReference type="NCBI Taxonomy" id="2100421"/>
    <lineage>
        <taxon>Viruses</taxon>
        <taxon>Duplodnaviria</taxon>
        <taxon>Heunggongvirae</taxon>
        <taxon>Uroviricota</taxon>
        <taxon>Caudoviricetes</taxon>
        <taxon>Peduoviridae</taxon>
        <taxon>Maltschvirus</taxon>
        <taxon>Maltschvirus maltsch</taxon>
    </lineage>
</organism>
<protein>
    <submittedName>
        <fullName evidence="1">Uncharacterized protein</fullName>
    </submittedName>
</protein>